<dbReference type="EMBL" id="JAGTJJ010000064">
    <property type="protein sequence ID" value="MDC3988082.1"/>
    <property type="molecule type" value="Genomic_DNA"/>
</dbReference>
<reference evidence="2 3" key="1">
    <citation type="submission" date="2021-04" db="EMBL/GenBank/DDBJ databases">
        <title>Genome analysis of Polyangium sp.</title>
        <authorList>
            <person name="Li Y."/>
            <person name="Wang J."/>
        </authorList>
    </citation>
    <scope>NUCLEOTIDE SEQUENCE [LARGE SCALE GENOMIC DNA]</scope>
    <source>
        <strain evidence="2 3">SDU14</strain>
    </source>
</reference>
<dbReference type="Proteomes" id="UP001151081">
    <property type="component" value="Unassembled WGS sequence"/>
</dbReference>
<evidence type="ECO:0000313" key="2">
    <source>
        <dbReference type="EMBL" id="MDC3988082.1"/>
    </source>
</evidence>
<keyword evidence="3" id="KW-1185">Reference proteome</keyword>
<dbReference type="AlphaFoldDB" id="A0A9X3XD34"/>
<evidence type="ECO:0000313" key="3">
    <source>
        <dbReference type="Proteomes" id="UP001151081"/>
    </source>
</evidence>
<feature type="region of interest" description="Disordered" evidence="1">
    <location>
        <begin position="1"/>
        <end position="20"/>
    </location>
</feature>
<sequence>MKDDAEKNAPAAALASARGETLAAPARTIGLASGRSIQIEETGREEHIQVRGADGNLVLSLRLTDEGPVLSLSAVSLEIAAQKHLALKSETLAIQTSGDATLDVGGSLHERTRGSAIREVGKASIERAREVSIEAAPGGVVVKANDDVSITGERVRLNSDEPPMPLTWEEHHARQAKKLAAAAERAHEIGVPGLGPLRIPEP</sequence>
<evidence type="ECO:0000256" key="1">
    <source>
        <dbReference type="SAM" id="MobiDB-lite"/>
    </source>
</evidence>
<accession>A0A9X3XD34</accession>
<protein>
    <submittedName>
        <fullName evidence="2">Uncharacterized protein</fullName>
    </submittedName>
</protein>
<comment type="caution">
    <text evidence="2">The sequence shown here is derived from an EMBL/GenBank/DDBJ whole genome shotgun (WGS) entry which is preliminary data.</text>
</comment>
<organism evidence="2 3">
    <name type="scientific">Polyangium jinanense</name>
    <dbReference type="NCBI Taxonomy" id="2829994"/>
    <lineage>
        <taxon>Bacteria</taxon>
        <taxon>Pseudomonadati</taxon>
        <taxon>Myxococcota</taxon>
        <taxon>Polyangia</taxon>
        <taxon>Polyangiales</taxon>
        <taxon>Polyangiaceae</taxon>
        <taxon>Polyangium</taxon>
    </lineage>
</organism>
<proteinExistence type="predicted"/>
<dbReference type="RefSeq" id="WP_272425400.1">
    <property type="nucleotide sequence ID" value="NZ_JAGTJJ010000064.1"/>
</dbReference>
<name>A0A9X3XD34_9BACT</name>
<gene>
    <name evidence="2" type="ORF">KEG57_46880</name>
</gene>